<comment type="caution">
    <text evidence="2">The sequence shown here is derived from an EMBL/GenBank/DDBJ whole genome shotgun (WGS) entry which is preliminary data.</text>
</comment>
<organism evidence="2 3">
    <name type="scientific">Canavalia gladiata</name>
    <name type="common">Sword bean</name>
    <name type="synonym">Dolichos gladiatus</name>
    <dbReference type="NCBI Taxonomy" id="3824"/>
    <lineage>
        <taxon>Eukaryota</taxon>
        <taxon>Viridiplantae</taxon>
        <taxon>Streptophyta</taxon>
        <taxon>Embryophyta</taxon>
        <taxon>Tracheophyta</taxon>
        <taxon>Spermatophyta</taxon>
        <taxon>Magnoliopsida</taxon>
        <taxon>eudicotyledons</taxon>
        <taxon>Gunneridae</taxon>
        <taxon>Pentapetalae</taxon>
        <taxon>rosids</taxon>
        <taxon>fabids</taxon>
        <taxon>Fabales</taxon>
        <taxon>Fabaceae</taxon>
        <taxon>Papilionoideae</taxon>
        <taxon>50 kb inversion clade</taxon>
        <taxon>NPAAA clade</taxon>
        <taxon>indigoferoid/millettioid clade</taxon>
        <taxon>Phaseoleae</taxon>
        <taxon>Canavalia</taxon>
    </lineage>
</organism>
<keyword evidence="1" id="KW-0472">Membrane</keyword>
<feature type="transmembrane region" description="Helical" evidence="1">
    <location>
        <begin position="12"/>
        <end position="35"/>
    </location>
</feature>
<protein>
    <submittedName>
        <fullName evidence="2">Uncharacterized protein</fullName>
    </submittedName>
</protein>
<dbReference type="AlphaFoldDB" id="A0AAN9KD74"/>
<keyword evidence="1" id="KW-1133">Transmembrane helix</keyword>
<sequence length="91" mass="10399">MLKPAKIVSVPLVTTLILLSIIQDFAAVELLFLLLNLVSLRSCNHDLEEFRWFLELAIEDLAQLKLTKRNMETGENIAIKILDKEKFSSTK</sequence>
<evidence type="ECO:0000313" key="2">
    <source>
        <dbReference type="EMBL" id="KAK7315625.1"/>
    </source>
</evidence>
<accession>A0AAN9KD74</accession>
<evidence type="ECO:0000313" key="3">
    <source>
        <dbReference type="Proteomes" id="UP001367508"/>
    </source>
</evidence>
<evidence type="ECO:0000256" key="1">
    <source>
        <dbReference type="SAM" id="Phobius"/>
    </source>
</evidence>
<keyword evidence="1" id="KW-0812">Transmembrane</keyword>
<proteinExistence type="predicted"/>
<name>A0AAN9KD74_CANGL</name>
<keyword evidence="3" id="KW-1185">Reference proteome</keyword>
<gene>
    <name evidence="2" type="ORF">VNO77_34191</name>
</gene>
<dbReference type="EMBL" id="JAYMYQ010000008">
    <property type="protein sequence ID" value="KAK7315625.1"/>
    <property type="molecule type" value="Genomic_DNA"/>
</dbReference>
<dbReference type="Proteomes" id="UP001367508">
    <property type="component" value="Unassembled WGS sequence"/>
</dbReference>
<reference evidence="2 3" key="1">
    <citation type="submission" date="2024-01" db="EMBL/GenBank/DDBJ databases">
        <title>The genomes of 5 underutilized Papilionoideae crops provide insights into root nodulation and disease resistanc.</title>
        <authorList>
            <person name="Jiang F."/>
        </authorList>
    </citation>
    <scope>NUCLEOTIDE SEQUENCE [LARGE SCALE GENOMIC DNA]</scope>
    <source>
        <strain evidence="2">LVBAO_FW01</strain>
        <tissue evidence="2">Leaves</tissue>
    </source>
</reference>